<proteinExistence type="predicted"/>
<feature type="non-terminal residue" evidence="2">
    <location>
        <position position="1"/>
    </location>
</feature>
<comment type="caution">
    <text evidence="2">The sequence shown here is derived from an EMBL/GenBank/DDBJ whole genome shotgun (WGS) entry which is preliminary data.</text>
</comment>
<accession>A0ABN9QSA4</accession>
<sequence>ECGMARDAEGELGCTAGHIASCHRVKLDGDLDSGEAKDLLEEDGDPAVPRRADEDGLPWAAGGWPMSD</sequence>
<organism evidence="2 3">
    <name type="scientific">Prorocentrum cordatum</name>
    <dbReference type="NCBI Taxonomy" id="2364126"/>
    <lineage>
        <taxon>Eukaryota</taxon>
        <taxon>Sar</taxon>
        <taxon>Alveolata</taxon>
        <taxon>Dinophyceae</taxon>
        <taxon>Prorocentrales</taxon>
        <taxon>Prorocentraceae</taxon>
        <taxon>Prorocentrum</taxon>
    </lineage>
</organism>
<protein>
    <submittedName>
        <fullName evidence="2">Uncharacterized protein</fullName>
    </submittedName>
</protein>
<evidence type="ECO:0000256" key="1">
    <source>
        <dbReference type="SAM" id="MobiDB-lite"/>
    </source>
</evidence>
<dbReference type="Proteomes" id="UP001189429">
    <property type="component" value="Unassembled WGS sequence"/>
</dbReference>
<feature type="non-terminal residue" evidence="2">
    <location>
        <position position="68"/>
    </location>
</feature>
<evidence type="ECO:0000313" key="2">
    <source>
        <dbReference type="EMBL" id="CAK0809099.1"/>
    </source>
</evidence>
<name>A0ABN9QSA4_9DINO</name>
<keyword evidence="3" id="KW-1185">Reference proteome</keyword>
<reference evidence="2" key="1">
    <citation type="submission" date="2023-10" db="EMBL/GenBank/DDBJ databases">
        <authorList>
            <person name="Chen Y."/>
            <person name="Shah S."/>
            <person name="Dougan E. K."/>
            <person name="Thang M."/>
            <person name="Chan C."/>
        </authorList>
    </citation>
    <scope>NUCLEOTIDE SEQUENCE [LARGE SCALE GENOMIC DNA]</scope>
</reference>
<gene>
    <name evidence="2" type="ORF">PCOR1329_LOCUS14438</name>
</gene>
<evidence type="ECO:0000313" key="3">
    <source>
        <dbReference type="Proteomes" id="UP001189429"/>
    </source>
</evidence>
<feature type="region of interest" description="Disordered" evidence="1">
    <location>
        <begin position="35"/>
        <end position="68"/>
    </location>
</feature>
<dbReference type="EMBL" id="CAUYUJ010004318">
    <property type="protein sequence ID" value="CAK0809099.1"/>
    <property type="molecule type" value="Genomic_DNA"/>
</dbReference>